<dbReference type="Gene3D" id="3.40.50.300">
    <property type="entry name" value="P-loop containing nucleotide triphosphate hydrolases"/>
    <property type="match status" value="1"/>
</dbReference>
<keyword evidence="3 5" id="KW-0067">ATP-binding</keyword>
<dbReference type="PANTHER" id="PTHR24220">
    <property type="entry name" value="IMPORT ATP-BINDING PROTEIN"/>
    <property type="match status" value="1"/>
</dbReference>
<dbReference type="SMART" id="SM00382">
    <property type="entry name" value="AAA"/>
    <property type="match status" value="1"/>
</dbReference>
<evidence type="ECO:0000256" key="1">
    <source>
        <dbReference type="ARBA" id="ARBA00022448"/>
    </source>
</evidence>
<sequence length="224" mass="25106">MIEVNNVWKVYLVGRVEYPALRGVTMNIRKGEFLCIVGPSGSGKSSLLNIMGAMDRPTKGEVIFEDVPLSKLSDDKLAELRNKKMGFVFQTINLINNLTVVENVELPMIALGIPPKKRRERAIEVLSRFLPESVYYKRPLELSGGEQQRVAIARALANNPAVILADEPTGNLDSVNAHLIAKIFKELRDEGKTIVMVTHNIELTNYADRIVKLRDGRIIEVVER</sequence>
<dbReference type="CDD" id="cd03255">
    <property type="entry name" value="ABC_MJ0796_LolCDE_FtsE"/>
    <property type="match status" value="1"/>
</dbReference>
<dbReference type="GO" id="GO:0005886">
    <property type="term" value="C:plasma membrane"/>
    <property type="evidence" value="ECO:0007669"/>
    <property type="project" value="TreeGrafter"/>
</dbReference>
<gene>
    <name evidence="5" type="ORF">ENL47_03950</name>
</gene>
<dbReference type="GO" id="GO:0098796">
    <property type="term" value="C:membrane protein complex"/>
    <property type="evidence" value="ECO:0007669"/>
    <property type="project" value="UniProtKB-ARBA"/>
</dbReference>
<dbReference type="AlphaFoldDB" id="A0A7C5YVW3"/>
<dbReference type="GO" id="GO:0016887">
    <property type="term" value="F:ATP hydrolysis activity"/>
    <property type="evidence" value="ECO:0007669"/>
    <property type="project" value="InterPro"/>
</dbReference>
<dbReference type="InterPro" id="IPR003593">
    <property type="entry name" value="AAA+_ATPase"/>
</dbReference>
<dbReference type="InterPro" id="IPR003439">
    <property type="entry name" value="ABC_transporter-like_ATP-bd"/>
</dbReference>
<keyword evidence="2" id="KW-0547">Nucleotide-binding</keyword>
<dbReference type="Pfam" id="PF00005">
    <property type="entry name" value="ABC_tran"/>
    <property type="match status" value="1"/>
</dbReference>
<feature type="domain" description="ABC transporter" evidence="4">
    <location>
        <begin position="2"/>
        <end position="224"/>
    </location>
</feature>
<dbReference type="EMBL" id="DRUB01000072">
    <property type="protein sequence ID" value="HHR95974.1"/>
    <property type="molecule type" value="Genomic_DNA"/>
</dbReference>
<reference evidence="5" key="1">
    <citation type="journal article" date="2020" name="mSystems">
        <title>Genome- and Community-Level Interaction Insights into Carbon Utilization and Element Cycling Functions of Hydrothermarchaeota in Hydrothermal Sediment.</title>
        <authorList>
            <person name="Zhou Z."/>
            <person name="Liu Y."/>
            <person name="Xu W."/>
            <person name="Pan J."/>
            <person name="Luo Z.H."/>
            <person name="Li M."/>
        </authorList>
    </citation>
    <scope>NUCLEOTIDE SEQUENCE [LARGE SCALE GENOMIC DNA]</scope>
    <source>
        <strain evidence="5">SpSt-1</strain>
    </source>
</reference>
<name>A0A7C5YVW3_9CREN</name>
<dbReference type="InterPro" id="IPR027417">
    <property type="entry name" value="P-loop_NTPase"/>
</dbReference>
<evidence type="ECO:0000313" key="5">
    <source>
        <dbReference type="EMBL" id="HHR95974.1"/>
    </source>
</evidence>
<dbReference type="InterPro" id="IPR017911">
    <property type="entry name" value="MacB-like_ATP-bd"/>
</dbReference>
<comment type="caution">
    <text evidence="5">The sequence shown here is derived from an EMBL/GenBank/DDBJ whole genome shotgun (WGS) entry which is preliminary data.</text>
</comment>
<keyword evidence="1" id="KW-0813">Transport</keyword>
<proteinExistence type="predicted"/>
<dbReference type="InterPro" id="IPR015854">
    <property type="entry name" value="ABC_transpr_LolD-like"/>
</dbReference>
<evidence type="ECO:0000256" key="2">
    <source>
        <dbReference type="ARBA" id="ARBA00022741"/>
    </source>
</evidence>
<dbReference type="SUPFAM" id="SSF52540">
    <property type="entry name" value="P-loop containing nucleoside triphosphate hydrolases"/>
    <property type="match status" value="1"/>
</dbReference>
<dbReference type="FunFam" id="3.40.50.300:FF:000032">
    <property type="entry name" value="Export ABC transporter ATP-binding protein"/>
    <property type="match status" value="1"/>
</dbReference>
<evidence type="ECO:0000259" key="4">
    <source>
        <dbReference type="PROSITE" id="PS50893"/>
    </source>
</evidence>
<organism evidence="5">
    <name type="scientific">Ignisphaera aggregans</name>
    <dbReference type="NCBI Taxonomy" id="334771"/>
    <lineage>
        <taxon>Archaea</taxon>
        <taxon>Thermoproteota</taxon>
        <taxon>Thermoprotei</taxon>
        <taxon>Desulfurococcales</taxon>
        <taxon>Desulfurococcaceae</taxon>
        <taxon>Ignisphaera</taxon>
    </lineage>
</organism>
<protein>
    <submittedName>
        <fullName evidence="5">ABC transporter ATP-binding protein</fullName>
    </submittedName>
</protein>
<dbReference type="PANTHER" id="PTHR24220:SF86">
    <property type="entry name" value="ABC TRANSPORTER ABCH.1"/>
    <property type="match status" value="1"/>
</dbReference>
<evidence type="ECO:0000256" key="3">
    <source>
        <dbReference type="ARBA" id="ARBA00022840"/>
    </source>
</evidence>
<accession>A0A7C5YVW3</accession>
<dbReference type="GO" id="GO:0005524">
    <property type="term" value="F:ATP binding"/>
    <property type="evidence" value="ECO:0007669"/>
    <property type="project" value="UniProtKB-KW"/>
</dbReference>
<dbReference type="PROSITE" id="PS00211">
    <property type="entry name" value="ABC_TRANSPORTER_1"/>
    <property type="match status" value="1"/>
</dbReference>
<dbReference type="InterPro" id="IPR017871">
    <property type="entry name" value="ABC_transporter-like_CS"/>
</dbReference>
<dbReference type="GO" id="GO:0022857">
    <property type="term" value="F:transmembrane transporter activity"/>
    <property type="evidence" value="ECO:0007669"/>
    <property type="project" value="TreeGrafter"/>
</dbReference>
<dbReference type="PROSITE" id="PS50893">
    <property type="entry name" value="ABC_TRANSPORTER_2"/>
    <property type="match status" value="1"/>
</dbReference>